<dbReference type="KEGG" id="mhaz:BHR79_02785"/>
<evidence type="ECO:0000313" key="3">
    <source>
        <dbReference type="Proteomes" id="UP000186879"/>
    </source>
</evidence>
<dbReference type="InterPro" id="IPR002774">
    <property type="entry name" value="Flagellin_arc-type"/>
</dbReference>
<gene>
    <name evidence="2" type="ORF">BHR79_02785</name>
</gene>
<dbReference type="GO" id="GO:0005198">
    <property type="term" value="F:structural molecule activity"/>
    <property type="evidence" value="ECO:0007669"/>
    <property type="project" value="InterPro"/>
</dbReference>
<sequence length="164" mass="18305">MVMMKRVTWHIRENEEGDTAITHMIFFIAAVIIAVSVVAVLNTNVQSLTSSANTNSNILADQLRTDITIVNDPEIVPHNNNTYSFYVKNTGKTNIPIDYVDVFIDGLLVSSDDLDLRLQEDDMVWRPSDLLILEISRSSPLSSGDHRILVAVENGKTDAINFET</sequence>
<dbReference type="AlphaFoldDB" id="A0A1L3Q4V5"/>
<keyword evidence="1" id="KW-1133">Transmembrane helix</keyword>
<reference evidence="2 3" key="1">
    <citation type="submission" date="2016-10" db="EMBL/GenBank/DDBJ databases">
        <title>Methanohalophilus halophilus.</title>
        <authorList>
            <person name="L'haridon S."/>
        </authorList>
    </citation>
    <scope>NUCLEOTIDE SEQUENCE [LARGE SCALE GENOMIC DNA]</scope>
    <source>
        <strain evidence="2 3">Z-7982</strain>
    </source>
</reference>
<keyword evidence="2" id="KW-0282">Flagellum</keyword>
<protein>
    <submittedName>
        <fullName evidence="2">Flagellar protein G</fullName>
    </submittedName>
</protein>
<dbReference type="PANTHER" id="PTHR42200">
    <property type="entry name" value="ARCHAEAL FLAGELLA-RELATED PROTEIN F-RELATED"/>
    <property type="match status" value="1"/>
</dbReference>
<keyword evidence="3" id="KW-1185">Reference proteome</keyword>
<evidence type="ECO:0000256" key="1">
    <source>
        <dbReference type="SAM" id="Phobius"/>
    </source>
</evidence>
<name>A0A1L3Q4V5_9EURY</name>
<keyword evidence="1" id="KW-0472">Membrane</keyword>
<keyword evidence="2" id="KW-0966">Cell projection</keyword>
<dbReference type="GO" id="GO:0097588">
    <property type="term" value="P:archaeal or bacterial-type flagellum-dependent cell motility"/>
    <property type="evidence" value="ECO:0007669"/>
    <property type="project" value="InterPro"/>
</dbReference>
<dbReference type="Proteomes" id="UP000186879">
    <property type="component" value="Chromosome"/>
</dbReference>
<organism evidence="2 3">
    <name type="scientific">Methanohalophilus halophilus</name>
    <dbReference type="NCBI Taxonomy" id="2177"/>
    <lineage>
        <taxon>Archaea</taxon>
        <taxon>Methanobacteriati</taxon>
        <taxon>Methanobacteriota</taxon>
        <taxon>Stenosarchaea group</taxon>
        <taxon>Methanomicrobia</taxon>
        <taxon>Methanosarcinales</taxon>
        <taxon>Methanosarcinaceae</taxon>
        <taxon>Methanohalophilus</taxon>
    </lineage>
</organism>
<accession>A0A1L3Q4V5</accession>
<feature type="transmembrane region" description="Helical" evidence="1">
    <location>
        <begin position="21"/>
        <end position="41"/>
    </location>
</feature>
<proteinExistence type="predicted"/>
<evidence type="ECO:0000313" key="2">
    <source>
        <dbReference type="EMBL" id="APH39853.1"/>
    </source>
</evidence>
<dbReference type="Pfam" id="PF01917">
    <property type="entry name" value="Flagellin_arch-type"/>
    <property type="match status" value="1"/>
</dbReference>
<dbReference type="PANTHER" id="PTHR42200:SF1">
    <property type="entry name" value="FLAGELLA-RELATED PROTEIN G-RELATED"/>
    <property type="match status" value="1"/>
</dbReference>
<keyword evidence="1" id="KW-0812">Transmembrane</keyword>
<dbReference type="EMBL" id="CP017921">
    <property type="protein sequence ID" value="APH39853.1"/>
    <property type="molecule type" value="Genomic_DNA"/>
</dbReference>
<dbReference type="STRING" id="2177.BHR79_02785"/>
<keyword evidence="2" id="KW-0969">Cilium</keyword>